<evidence type="ECO:0000256" key="1">
    <source>
        <dbReference type="ARBA" id="ARBA00022553"/>
    </source>
</evidence>
<dbReference type="Gene3D" id="3.40.50.2300">
    <property type="match status" value="1"/>
</dbReference>
<evidence type="ECO:0000256" key="2">
    <source>
        <dbReference type="PROSITE-ProRule" id="PRU00169"/>
    </source>
</evidence>
<organism evidence="5 6">
    <name type="scientific">Dyadobacter psychrotolerans</name>
    <dbReference type="NCBI Taxonomy" id="2541721"/>
    <lineage>
        <taxon>Bacteria</taxon>
        <taxon>Pseudomonadati</taxon>
        <taxon>Bacteroidota</taxon>
        <taxon>Cytophagia</taxon>
        <taxon>Cytophagales</taxon>
        <taxon>Spirosomataceae</taxon>
        <taxon>Dyadobacter</taxon>
    </lineage>
</organism>
<dbReference type="InterPro" id="IPR007492">
    <property type="entry name" value="LytTR_DNA-bd_dom"/>
</dbReference>
<feature type="domain" description="HTH LytTR-type" evidence="4">
    <location>
        <begin position="140"/>
        <end position="222"/>
    </location>
</feature>
<feature type="domain" description="Response regulatory" evidence="3">
    <location>
        <begin position="6"/>
        <end position="121"/>
    </location>
</feature>
<dbReference type="InterPro" id="IPR001789">
    <property type="entry name" value="Sig_transdc_resp-reg_receiver"/>
</dbReference>
<evidence type="ECO:0000313" key="5">
    <source>
        <dbReference type="EMBL" id="TDE08291.1"/>
    </source>
</evidence>
<dbReference type="AlphaFoldDB" id="A0A4R5D973"/>
<gene>
    <name evidence="5" type="ORF">E0F88_32850</name>
</gene>
<comment type="caution">
    <text evidence="5">The sequence shown here is derived from an EMBL/GenBank/DDBJ whole genome shotgun (WGS) entry which is preliminary data.</text>
</comment>
<name>A0A4R5D973_9BACT</name>
<dbReference type="InterPro" id="IPR011006">
    <property type="entry name" value="CheY-like_superfamily"/>
</dbReference>
<dbReference type="SUPFAM" id="SSF52172">
    <property type="entry name" value="CheY-like"/>
    <property type="match status" value="1"/>
</dbReference>
<evidence type="ECO:0000259" key="4">
    <source>
        <dbReference type="PROSITE" id="PS50930"/>
    </source>
</evidence>
<dbReference type="Proteomes" id="UP000294850">
    <property type="component" value="Unassembled WGS sequence"/>
</dbReference>
<dbReference type="GO" id="GO:0003677">
    <property type="term" value="F:DNA binding"/>
    <property type="evidence" value="ECO:0007669"/>
    <property type="project" value="InterPro"/>
</dbReference>
<dbReference type="Pfam" id="PF04397">
    <property type="entry name" value="LytTR"/>
    <property type="match status" value="1"/>
</dbReference>
<dbReference type="EMBL" id="SMFL01000027">
    <property type="protein sequence ID" value="TDE08291.1"/>
    <property type="molecule type" value="Genomic_DNA"/>
</dbReference>
<dbReference type="GO" id="GO:0000160">
    <property type="term" value="P:phosphorelay signal transduction system"/>
    <property type="evidence" value="ECO:0007669"/>
    <property type="project" value="InterPro"/>
</dbReference>
<dbReference type="SMART" id="SM00448">
    <property type="entry name" value="REC"/>
    <property type="match status" value="1"/>
</dbReference>
<dbReference type="PROSITE" id="PS50930">
    <property type="entry name" value="HTH_LYTTR"/>
    <property type="match status" value="1"/>
</dbReference>
<accession>A0A4R5D973</accession>
<dbReference type="PANTHER" id="PTHR44591:SF3">
    <property type="entry name" value="RESPONSE REGULATORY DOMAIN-CONTAINING PROTEIN"/>
    <property type="match status" value="1"/>
</dbReference>
<reference evidence="5 6" key="1">
    <citation type="submission" date="2019-03" db="EMBL/GenBank/DDBJ databases">
        <title>Dyadobacter AR-3-6 sp. nov., isolated from arctic soil.</title>
        <authorList>
            <person name="Chaudhary D.K."/>
        </authorList>
    </citation>
    <scope>NUCLEOTIDE SEQUENCE [LARGE SCALE GENOMIC DNA]</scope>
    <source>
        <strain evidence="5 6">AR-3-6</strain>
    </source>
</reference>
<evidence type="ECO:0000313" key="6">
    <source>
        <dbReference type="Proteomes" id="UP000294850"/>
    </source>
</evidence>
<dbReference type="RefSeq" id="WP_131962927.1">
    <property type="nucleotide sequence ID" value="NZ_SMFL01000027.1"/>
</dbReference>
<dbReference type="Gene3D" id="2.40.50.1020">
    <property type="entry name" value="LytTr DNA-binding domain"/>
    <property type="match status" value="1"/>
</dbReference>
<evidence type="ECO:0000259" key="3">
    <source>
        <dbReference type="PROSITE" id="PS50110"/>
    </source>
</evidence>
<dbReference type="PROSITE" id="PS50110">
    <property type="entry name" value="RESPONSE_REGULATORY"/>
    <property type="match status" value="1"/>
</dbReference>
<dbReference type="OrthoDB" id="1646880at2"/>
<protein>
    <submittedName>
        <fullName evidence="5">Response regulator</fullName>
    </submittedName>
</protein>
<dbReference type="InterPro" id="IPR050595">
    <property type="entry name" value="Bact_response_regulator"/>
</dbReference>
<dbReference type="PANTHER" id="PTHR44591">
    <property type="entry name" value="STRESS RESPONSE REGULATOR PROTEIN 1"/>
    <property type="match status" value="1"/>
</dbReference>
<dbReference type="SMART" id="SM00850">
    <property type="entry name" value="LytTR"/>
    <property type="match status" value="1"/>
</dbReference>
<proteinExistence type="predicted"/>
<sequence>MSQLKHILIVEDDYLQGISMTQNLTSEGFSISGIARNIQEAVKIISSKPVDLALIDMVLDGPEDGVITAKELMKIKWVPIIYITGSSPFQAKDRLKETFPAAFFQKPLRYKELAVQIELALNNFEAGAYPSSDKFKTDHIYLPSGKRLISIKLDEILYIEADKRESYVFLSKNEIARMAEGAAQSPLTVSVGIGRISPKLPAQFFRVSRSLVINLNHIHKIEGHTIHLQSHVISIPEARTKRLMHQLTILRK</sequence>
<keyword evidence="1 2" id="KW-0597">Phosphoprotein</keyword>
<feature type="modified residue" description="4-aspartylphosphate" evidence="2">
    <location>
        <position position="56"/>
    </location>
</feature>
<dbReference type="Pfam" id="PF00072">
    <property type="entry name" value="Response_reg"/>
    <property type="match status" value="1"/>
</dbReference>
<keyword evidence="6" id="KW-1185">Reference proteome</keyword>